<evidence type="ECO:0000256" key="2">
    <source>
        <dbReference type="SAM" id="MobiDB-lite"/>
    </source>
</evidence>
<evidence type="ECO:0000259" key="3">
    <source>
        <dbReference type="SMART" id="SM00471"/>
    </source>
</evidence>
<dbReference type="Pfam" id="PF13671">
    <property type="entry name" value="AAA_33"/>
    <property type="match status" value="1"/>
</dbReference>
<organism evidence="4 5">
    <name type="scientific">Deinococcus arcticus</name>
    <dbReference type="NCBI Taxonomy" id="2136176"/>
    <lineage>
        <taxon>Bacteria</taxon>
        <taxon>Thermotogati</taxon>
        <taxon>Deinococcota</taxon>
        <taxon>Deinococci</taxon>
        <taxon>Deinococcales</taxon>
        <taxon>Deinococcaceae</taxon>
        <taxon>Deinococcus</taxon>
    </lineage>
</organism>
<dbReference type="AlphaFoldDB" id="A0A2T3WA99"/>
<dbReference type="SMART" id="SM00471">
    <property type="entry name" value="HDc"/>
    <property type="match status" value="1"/>
</dbReference>
<evidence type="ECO:0000256" key="1">
    <source>
        <dbReference type="ARBA" id="ARBA00022741"/>
    </source>
</evidence>
<dbReference type="GO" id="GO:0000166">
    <property type="term" value="F:nucleotide binding"/>
    <property type="evidence" value="ECO:0007669"/>
    <property type="project" value="UniProtKB-KW"/>
</dbReference>
<sequence length="422" mass="44417">MNAPTVPTVLALLAEGQPLTFETIGAAFTPFVPLLARLPGIPQDPQWHAEGSVAAHSALVVAHAHTLADEAGLRGEARAALLLAAALHDLGKAHTTREEPDEMGEARLRSPGHARRGRDELAFRLLDAGVSRGLLLRVLALVAEHHSLHRALDGDWARGVPALPALTRLARADARGRVVLSGDAARGEETADLLELAARELGVWAGGDPFAAFRAEVADLLPGASPDLLALAVGRGLQDWAAGRIHTPHEAAARVQDAARQGFPQLTVLCGPSGSGKSTLAAEYAASGGDTEVVSLDALRARIGGGRHSAKHDTWVSGQVMQAARAALRAGLRRGAHVIWDATSLRRSGRAQVLGLGRDYGALTRIVVAWTPPAVAAARNHARPEPVPTAVLAGQLRALDFPEVTEAHEVILRSLEDETWTL</sequence>
<dbReference type="PANTHER" id="PTHR47545">
    <property type="entry name" value="MULTIFUNCTIONAL CCA PROTEIN"/>
    <property type="match status" value="1"/>
</dbReference>
<gene>
    <name evidence="4" type="ORF">C8263_06300</name>
</gene>
<dbReference type="OrthoDB" id="9805698at2"/>
<evidence type="ECO:0000313" key="4">
    <source>
        <dbReference type="EMBL" id="PTA68838.1"/>
    </source>
</evidence>
<keyword evidence="5" id="KW-1185">Reference proteome</keyword>
<accession>A0A2T3WA99</accession>
<dbReference type="InterPro" id="IPR003607">
    <property type="entry name" value="HD/PDEase_dom"/>
</dbReference>
<evidence type="ECO:0000313" key="5">
    <source>
        <dbReference type="Proteomes" id="UP000240317"/>
    </source>
</evidence>
<reference evidence="4 5" key="1">
    <citation type="submission" date="2018-03" db="EMBL/GenBank/DDBJ databases">
        <title>Draft genome of Deinococcus sp. OD32.</title>
        <authorList>
            <person name="Wang X.-P."/>
            <person name="Du Z.-J."/>
        </authorList>
    </citation>
    <scope>NUCLEOTIDE SEQUENCE [LARGE SCALE GENOMIC DNA]</scope>
    <source>
        <strain evidence="4 5">OD32</strain>
    </source>
</reference>
<dbReference type="Gene3D" id="3.40.50.300">
    <property type="entry name" value="P-loop containing nucleotide triphosphate hydrolases"/>
    <property type="match status" value="1"/>
</dbReference>
<feature type="region of interest" description="Disordered" evidence="2">
    <location>
        <begin position="93"/>
        <end position="113"/>
    </location>
</feature>
<keyword evidence="1" id="KW-0547">Nucleotide-binding</keyword>
<name>A0A2T3WA99_9DEIO</name>
<proteinExistence type="predicted"/>
<dbReference type="Proteomes" id="UP000240317">
    <property type="component" value="Unassembled WGS sequence"/>
</dbReference>
<comment type="caution">
    <text evidence="4">The sequence shown here is derived from an EMBL/GenBank/DDBJ whole genome shotgun (WGS) entry which is preliminary data.</text>
</comment>
<dbReference type="RefSeq" id="WP_107137257.1">
    <property type="nucleotide sequence ID" value="NZ_PYSV01000004.1"/>
</dbReference>
<feature type="domain" description="HD/PDEase" evidence="3">
    <location>
        <begin position="49"/>
        <end position="206"/>
    </location>
</feature>
<dbReference type="InterPro" id="IPR027417">
    <property type="entry name" value="P-loop_NTPase"/>
</dbReference>
<dbReference type="Pfam" id="PF01966">
    <property type="entry name" value="HD"/>
    <property type="match status" value="1"/>
</dbReference>
<dbReference type="InterPro" id="IPR006674">
    <property type="entry name" value="HD_domain"/>
</dbReference>
<dbReference type="SUPFAM" id="SSF109604">
    <property type="entry name" value="HD-domain/PDEase-like"/>
    <property type="match status" value="1"/>
</dbReference>
<feature type="compositionally biased region" description="Basic and acidic residues" evidence="2">
    <location>
        <begin position="93"/>
        <end position="108"/>
    </location>
</feature>
<dbReference type="SUPFAM" id="SSF52540">
    <property type="entry name" value="P-loop containing nucleoside triphosphate hydrolases"/>
    <property type="match status" value="1"/>
</dbReference>
<dbReference type="EMBL" id="PYSV01000004">
    <property type="protein sequence ID" value="PTA68838.1"/>
    <property type="molecule type" value="Genomic_DNA"/>
</dbReference>
<dbReference type="PANTHER" id="PTHR47545:SF1">
    <property type="entry name" value="MULTIFUNCTIONAL CCA PROTEIN"/>
    <property type="match status" value="1"/>
</dbReference>
<dbReference type="InterPro" id="IPR050124">
    <property type="entry name" value="tRNA_CCA-adding_enzyme"/>
</dbReference>
<dbReference type="Gene3D" id="1.10.3210.10">
    <property type="entry name" value="Hypothetical protein af1432"/>
    <property type="match status" value="1"/>
</dbReference>
<protein>
    <recommendedName>
        <fullName evidence="3">HD/PDEase domain-containing protein</fullName>
    </recommendedName>
</protein>